<dbReference type="Proteomes" id="UP000054776">
    <property type="component" value="Unassembled WGS sequence"/>
</dbReference>
<dbReference type="SUPFAM" id="SSF57196">
    <property type="entry name" value="EGF/Laminin"/>
    <property type="match status" value="1"/>
</dbReference>
<dbReference type="InterPro" id="IPR000742">
    <property type="entry name" value="EGF"/>
</dbReference>
<proteinExistence type="predicted"/>
<dbReference type="PANTHER" id="PTHR12916:SF4">
    <property type="entry name" value="UNINFLATABLE, ISOFORM C"/>
    <property type="match status" value="1"/>
</dbReference>
<dbReference type="GO" id="GO:0005112">
    <property type="term" value="F:Notch binding"/>
    <property type="evidence" value="ECO:0007669"/>
    <property type="project" value="TreeGrafter"/>
</dbReference>
<evidence type="ECO:0000259" key="6">
    <source>
        <dbReference type="PROSITE" id="PS50026"/>
    </source>
</evidence>
<dbReference type="CDD" id="cd00054">
    <property type="entry name" value="EGF_CA"/>
    <property type="match status" value="1"/>
</dbReference>
<evidence type="ECO:0000313" key="7">
    <source>
        <dbReference type="EMBL" id="KRY30761.1"/>
    </source>
</evidence>
<keyword evidence="8" id="KW-1185">Reference proteome</keyword>
<keyword evidence="4 5" id="KW-1015">Disulfide bond</keyword>
<organism evidence="7 8">
    <name type="scientific">Trichinella spiralis</name>
    <name type="common">Trichina worm</name>
    <dbReference type="NCBI Taxonomy" id="6334"/>
    <lineage>
        <taxon>Eukaryota</taxon>
        <taxon>Metazoa</taxon>
        <taxon>Ecdysozoa</taxon>
        <taxon>Nematoda</taxon>
        <taxon>Enoplea</taxon>
        <taxon>Dorylaimia</taxon>
        <taxon>Trichinellida</taxon>
        <taxon>Trichinellidae</taxon>
        <taxon>Trichinella</taxon>
    </lineage>
</organism>
<gene>
    <name evidence="7" type="primary">Notch2</name>
    <name evidence="7" type="ORF">T01_12414</name>
</gene>
<dbReference type="PANTHER" id="PTHR12916">
    <property type="entry name" value="CYTOCHROME C OXIDASE POLYPEPTIDE VIC-2"/>
    <property type="match status" value="1"/>
</dbReference>
<protein>
    <submittedName>
        <fullName evidence="7">Neurogenic locus notch-like protein 2</fullName>
    </submittedName>
</protein>
<name>A0A0V1B1D4_TRISP</name>
<evidence type="ECO:0000256" key="5">
    <source>
        <dbReference type="PROSITE-ProRule" id="PRU00076"/>
    </source>
</evidence>
<dbReference type="InterPro" id="IPR000152">
    <property type="entry name" value="EGF-type_Asp/Asn_hydroxyl_site"/>
</dbReference>
<reference evidence="7 8" key="1">
    <citation type="submission" date="2015-01" db="EMBL/GenBank/DDBJ databases">
        <title>Evolution of Trichinella species and genotypes.</title>
        <authorList>
            <person name="Korhonen P.K."/>
            <person name="Edoardo P."/>
            <person name="Giuseppe L.R."/>
            <person name="Gasser R.B."/>
        </authorList>
    </citation>
    <scope>NUCLEOTIDE SEQUENCE [LARGE SCALE GENOMIC DNA]</scope>
    <source>
        <strain evidence="7">ISS3</strain>
    </source>
</reference>
<dbReference type="PROSITE" id="PS00022">
    <property type="entry name" value="EGF_1"/>
    <property type="match status" value="1"/>
</dbReference>
<feature type="disulfide bond" evidence="5">
    <location>
        <begin position="362"/>
        <end position="371"/>
    </location>
</feature>
<dbReference type="InParanoid" id="A0A0V1B1D4"/>
<dbReference type="AlphaFoldDB" id="A0A0V1B1D4"/>
<comment type="caution">
    <text evidence="5">Lacks conserved residue(s) required for the propagation of feature annotation.</text>
</comment>
<accession>A0A0V1B1D4</accession>
<dbReference type="Pfam" id="PF00008">
    <property type="entry name" value="EGF"/>
    <property type="match status" value="1"/>
</dbReference>
<keyword evidence="3" id="KW-0677">Repeat</keyword>
<evidence type="ECO:0000256" key="4">
    <source>
        <dbReference type="ARBA" id="ARBA00023157"/>
    </source>
</evidence>
<dbReference type="SUPFAM" id="SSF48452">
    <property type="entry name" value="TPR-like"/>
    <property type="match status" value="1"/>
</dbReference>
<dbReference type="GO" id="GO:0007219">
    <property type="term" value="P:Notch signaling pathway"/>
    <property type="evidence" value="ECO:0007669"/>
    <property type="project" value="TreeGrafter"/>
</dbReference>
<dbReference type="Gene3D" id="1.25.40.10">
    <property type="entry name" value="Tetratricopeptide repeat domain"/>
    <property type="match status" value="1"/>
</dbReference>
<dbReference type="EMBL" id="JYDH01000132">
    <property type="protein sequence ID" value="KRY30761.1"/>
    <property type="molecule type" value="Genomic_DNA"/>
</dbReference>
<keyword evidence="2" id="KW-0732">Signal</keyword>
<sequence length="449" mass="51876">MNREVKKKVFENEIHNNNNRPSPSSSSYWKNSPETLLNFYLKEVKNAFHKQTADKCIEFAVRCLTLTKILYGYTNTTLLAVHHCMLAKIYWKLKNLSNQTCDHAKAALQYLTLLPTKGKLQLDASEQTEQNLQQLNVALESMLLIGQVQHTNGQYAESNRFFKRALILLRRNKSNLPNEKLAQYWLTEFNCEIIMNYLNLNKIEDAKQHLNRATATLDENNIDSTIKLISTIILFGDTTNKRQDKSSASQYYKKALELTKFIQNQRDIRTADLMVNIVRASTKEKQQQHFHKLRHCLQHAMTIYIEQLLDSTDVRIIDANNLLHKLNMENSDGGSQFMIAEREFCQNGGSCTNTGVDYTCICAENFYGKNCTNVIKQCNSSSECLNGGFCASIDSVKTMRRWYKCVQVNLTEAGKNEEQLRMKLEFYYCRIWKILTIEAMEVVVLLDFA</sequence>
<comment type="caution">
    <text evidence="7">The sequence shown here is derived from an EMBL/GenBank/DDBJ whole genome shotgun (WGS) entry which is preliminary data.</text>
</comment>
<feature type="domain" description="EGF-like" evidence="6">
    <location>
        <begin position="336"/>
        <end position="372"/>
    </location>
</feature>
<evidence type="ECO:0000256" key="2">
    <source>
        <dbReference type="ARBA" id="ARBA00022729"/>
    </source>
</evidence>
<keyword evidence="1 5" id="KW-0245">EGF-like domain</keyword>
<dbReference type="InterPro" id="IPR011990">
    <property type="entry name" value="TPR-like_helical_dom_sf"/>
</dbReference>
<dbReference type="PROSITE" id="PS50026">
    <property type="entry name" value="EGF_3"/>
    <property type="match status" value="1"/>
</dbReference>
<evidence type="ECO:0000256" key="3">
    <source>
        <dbReference type="ARBA" id="ARBA00022737"/>
    </source>
</evidence>
<dbReference type="Gene3D" id="2.10.25.10">
    <property type="entry name" value="Laminin"/>
    <property type="match status" value="1"/>
</dbReference>
<dbReference type="OrthoDB" id="9986634at2759"/>
<evidence type="ECO:0000256" key="1">
    <source>
        <dbReference type="ARBA" id="ARBA00022536"/>
    </source>
</evidence>
<dbReference type="PROSITE" id="PS00010">
    <property type="entry name" value="ASX_HYDROXYL"/>
    <property type="match status" value="1"/>
</dbReference>
<evidence type="ECO:0000313" key="8">
    <source>
        <dbReference type="Proteomes" id="UP000054776"/>
    </source>
</evidence>